<keyword evidence="4" id="KW-0238">DNA-binding</keyword>
<accession>A0A8E0QXB9</accession>
<evidence type="ECO:0000256" key="3">
    <source>
        <dbReference type="ARBA" id="ARBA00023015"/>
    </source>
</evidence>
<feature type="domain" description="Zn(2)-C6 fungal-type" evidence="8">
    <location>
        <begin position="13"/>
        <end position="41"/>
    </location>
</feature>
<dbReference type="PROSITE" id="PS00463">
    <property type="entry name" value="ZN2_CY6_FUNGAL_1"/>
    <property type="match status" value="1"/>
</dbReference>
<dbReference type="GeneID" id="66996950"/>
<dbReference type="Gene3D" id="4.10.240.10">
    <property type="entry name" value="Zn(2)-C6 fungal-type DNA-binding domain"/>
    <property type="match status" value="1"/>
</dbReference>
<dbReference type="PANTHER" id="PTHR31001">
    <property type="entry name" value="UNCHARACTERIZED TRANSCRIPTIONAL REGULATORY PROTEIN"/>
    <property type="match status" value="1"/>
</dbReference>
<dbReference type="InterPro" id="IPR050613">
    <property type="entry name" value="Sec_Metabolite_Reg"/>
</dbReference>
<evidence type="ECO:0000256" key="2">
    <source>
        <dbReference type="ARBA" id="ARBA00022723"/>
    </source>
</evidence>
<keyword evidence="5" id="KW-0804">Transcription</keyword>
<keyword evidence="6" id="KW-0539">Nucleus</keyword>
<dbReference type="PANTHER" id="PTHR31001:SF50">
    <property type="entry name" value="ZN(II)2CYS6 TRANSCRIPTION FACTOR (EUROFUNG)"/>
    <property type="match status" value="1"/>
</dbReference>
<dbReference type="SMART" id="SM00906">
    <property type="entry name" value="Fungal_trans"/>
    <property type="match status" value="1"/>
</dbReference>
<gene>
    <name evidence="9" type="ORF">Aud_009473</name>
</gene>
<dbReference type="SUPFAM" id="SSF57701">
    <property type="entry name" value="Zn2/Cys6 DNA-binding domain"/>
    <property type="match status" value="1"/>
</dbReference>
<dbReference type="EMBL" id="BBXM02000007">
    <property type="protein sequence ID" value="GIC92994.1"/>
    <property type="molecule type" value="Genomic_DNA"/>
</dbReference>
<dbReference type="SMART" id="SM00066">
    <property type="entry name" value="GAL4"/>
    <property type="match status" value="1"/>
</dbReference>
<keyword evidence="2" id="KW-0479">Metal-binding</keyword>
<dbReference type="Pfam" id="PF00172">
    <property type="entry name" value="Zn_clus"/>
    <property type="match status" value="1"/>
</dbReference>
<organism evidence="9 10">
    <name type="scientific">Aspergillus udagawae</name>
    <dbReference type="NCBI Taxonomy" id="91492"/>
    <lineage>
        <taxon>Eukaryota</taxon>
        <taxon>Fungi</taxon>
        <taxon>Dikarya</taxon>
        <taxon>Ascomycota</taxon>
        <taxon>Pezizomycotina</taxon>
        <taxon>Eurotiomycetes</taxon>
        <taxon>Eurotiomycetidae</taxon>
        <taxon>Eurotiales</taxon>
        <taxon>Aspergillaceae</taxon>
        <taxon>Aspergillus</taxon>
        <taxon>Aspergillus subgen. Fumigati</taxon>
    </lineage>
</organism>
<evidence type="ECO:0000313" key="9">
    <source>
        <dbReference type="EMBL" id="GIC92994.1"/>
    </source>
</evidence>
<dbReference type="GO" id="GO:0003677">
    <property type="term" value="F:DNA binding"/>
    <property type="evidence" value="ECO:0007669"/>
    <property type="project" value="UniProtKB-KW"/>
</dbReference>
<feature type="region of interest" description="Disordered" evidence="7">
    <location>
        <begin position="119"/>
        <end position="158"/>
    </location>
</feature>
<dbReference type="Proteomes" id="UP000036893">
    <property type="component" value="Unassembled WGS sequence"/>
</dbReference>
<evidence type="ECO:0000259" key="8">
    <source>
        <dbReference type="PROSITE" id="PS50048"/>
    </source>
</evidence>
<evidence type="ECO:0000256" key="4">
    <source>
        <dbReference type="ARBA" id="ARBA00023125"/>
    </source>
</evidence>
<dbReference type="GO" id="GO:0000981">
    <property type="term" value="F:DNA-binding transcription factor activity, RNA polymerase II-specific"/>
    <property type="evidence" value="ECO:0007669"/>
    <property type="project" value="InterPro"/>
</dbReference>
<evidence type="ECO:0000256" key="1">
    <source>
        <dbReference type="ARBA" id="ARBA00004123"/>
    </source>
</evidence>
<dbReference type="InterPro" id="IPR036864">
    <property type="entry name" value="Zn2-C6_fun-type_DNA-bd_sf"/>
</dbReference>
<proteinExistence type="predicted"/>
<evidence type="ECO:0000256" key="6">
    <source>
        <dbReference type="ARBA" id="ARBA00023242"/>
    </source>
</evidence>
<protein>
    <recommendedName>
        <fullName evidence="8">Zn(2)-C6 fungal-type domain-containing protein</fullName>
    </recommendedName>
</protein>
<dbReference type="PROSITE" id="PS50048">
    <property type="entry name" value="ZN2_CY6_FUNGAL_2"/>
    <property type="match status" value="1"/>
</dbReference>
<dbReference type="CDD" id="cd00067">
    <property type="entry name" value="GAL4"/>
    <property type="match status" value="1"/>
</dbReference>
<evidence type="ECO:0000256" key="7">
    <source>
        <dbReference type="SAM" id="MobiDB-lite"/>
    </source>
</evidence>
<reference evidence="9" key="2">
    <citation type="submission" date="2021-01" db="EMBL/GenBank/DDBJ databases">
        <title>Pan-genome distribution and transcriptional activeness of fungal secondary metabolism genes in Aspergillus section Fumigati.</title>
        <authorList>
            <person name="Takahashi H."/>
            <person name="Umemura M."/>
            <person name="Ninomiya A."/>
            <person name="Kusuya Y."/>
            <person name="Urayama S."/>
            <person name="Shimizu M."/>
            <person name="Watanabe A."/>
            <person name="Kamei K."/>
            <person name="Yaguchi T."/>
            <person name="Hagiwara D."/>
        </authorList>
    </citation>
    <scope>NUCLEOTIDE SEQUENCE</scope>
    <source>
        <strain evidence="9">IFM 46973</strain>
    </source>
</reference>
<dbReference type="Pfam" id="PF04082">
    <property type="entry name" value="Fungal_trans"/>
    <property type="match status" value="1"/>
</dbReference>
<comment type="caution">
    <text evidence="9">The sequence shown here is derived from an EMBL/GenBank/DDBJ whole genome shotgun (WGS) entry which is preliminary data.</text>
</comment>
<reference evidence="9" key="1">
    <citation type="journal article" date="2015" name="Genome Announc.">
        <title>Draft Genome Sequence of the Pathogenic Filamentous Fungus Aspergillus udagawae Strain IFM 46973T.</title>
        <authorList>
            <person name="Kusuya Y."/>
            <person name="Takahashi-Nakaguchi A."/>
            <person name="Takahashi H."/>
            <person name="Yaguchi T."/>
        </authorList>
    </citation>
    <scope>NUCLEOTIDE SEQUENCE</scope>
    <source>
        <strain evidence="9">IFM 46973</strain>
    </source>
</reference>
<dbReference type="GO" id="GO:0005634">
    <property type="term" value="C:nucleus"/>
    <property type="evidence" value="ECO:0007669"/>
    <property type="project" value="UniProtKB-SubCell"/>
</dbReference>
<dbReference type="GO" id="GO:0006351">
    <property type="term" value="P:DNA-templated transcription"/>
    <property type="evidence" value="ECO:0007669"/>
    <property type="project" value="InterPro"/>
</dbReference>
<dbReference type="GO" id="GO:0008270">
    <property type="term" value="F:zinc ion binding"/>
    <property type="evidence" value="ECO:0007669"/>
    <property type="project" value="InterPro"/>
</dbReference>
<dbReference type="InterPro" id="IPR001138">
    <property type="entry name" value="Zn2Cys6_DnaBD"/>
</dbReference>
<dbReference type="CDD" id="cd12148">
    <property type="entry name" value="fungal_TF_MHR"/>
    <property type="match status" value="1"/>
</dbReference>
<name>A0A8E0QXB9_9EURO</name>
<dbReference type="AlphaFoldDB" id="A0A8E0QXB9"/>
<sequence>MSQFPLGLGARLTCETCKRRKVKCDKLYPCTSCRKASFECVPVERTRLPRGRSAKTKKKRFQEEMMPHVQMPNLSNRVSMLEGLVHNLLTSQTESSLEDLNYSESLNVGSTWSGVDTLGPGNPSLDGAIQPAGSQHDGFNYPSTSQEHYISPNDVAPREGDDSRLLQIYIMQVDPIFPFLQCSSLWAHVTQGEPYLTYAADHPAPRALVCAISYMTITTLSNDRCHQEFDSSRDFLLNKYHSWTKRALEHADYINTDDIAVLQAFVLFLVSIQAHDQSRRAWTMLSLALRIAQSLLLDISDPPFMVTPLEREMRRRLWHIISLLDVQASFNHGSAPMLQPDSLREQISPAIDFLDFFAPPKDNSSPFSGPSSLADPTFIMVMAEGQHAFRSLNYGGIAGLCTTSIDIHCRLQIAATFQRNSQALLKGLLPDKIPFHLFLEQLVEVTHAFLQLVAVKPVQGTAKGYFSQDIISPSTLLSLATSFLQALNNMYQDPRIEPFRWYVRLFAPWHAFSVAMNIVCACDDSSLQGYYQRLVAGLYSSLQELLQDAHRKLLQQPLHQFAMLSRTCIHQTLAADYLPEVNLLQQY</sequence>
<evidence type="ECO:0000313" key="10">
    <source>
        <dbReference type="Proteomes" id="UP000036893"/>
    </source>
</evidence>
<comment type="subcellular location">
    <subcellularLocation>
        <location evidence="1">Nucleus</location>
    </subcellularLocation>
</comment>
<dbReference type="InterPro" id="IPR007219">
    <property type="entry name" value="XnlR_reg_dom"/>
</dbReference>
<keyword evidence="3" id="KW-0805">Transcription regulation</keyword>
<evidence type="ECO:0000256" key="5">
    <source>
        <dbReference type="ARBA" id="ARBA00023163"/>
    </source>
</evidence>
<dbReference type="RefSeq" id="XP_043150260.1">
    <property type="nucleotide sequence ID" value="XM_043294325.1"/>
</dbReference>